<accession>Q10HP4</accession>
<dbReference type="EMBL" id="AC133333">
    <property type="protein sequence ID" value="AAS07166.1"/>
    <property type="molecule type" value="Genomic_DNA"/>
</dbReference>
<feature type="domain" description="hAT-like transposase RNase-H fold" evidence="1">
    <location>
        <begin position="24"/>
        <end position="98"/>
    </location>
</feature>
<evidence type="ECO:0000313" key="2">
    <source>
        <dbReference type="EMBL" id="AAS07166.1"/>
    </source>
</evidence>
<organism evidence="2 3">
    <name type="scientific">Oryza sativa subsp. japonica</name>
    <name type="common">Rice</name>
    <dbReference type="NCBI Taxonomy" id="39947"/>
    <lineage>
        <taxon>Eukaryota</taxon>
        <taxon>Viridiplantae</taxon>
        <taxon>Streptophyta</taxon>
        <taxon>Embryophyta</taxon>
        <taxon>Tracheophyta</taxon>
        <taxon>Spermatophyta</taxon>
        <taxon>Magnoliopsida</taxon>
        <taxon>Liliopsida</taxon>
        <taxon>Poales</taxon>
        <taxon>Poaceae</taxon>
        <taxon>BOP clade</taxon>
        <taxon>Oryzoideae</taxon>
        <taxon>Oryzeae</taxon>
        <taxon>Oryzinae</taxon>
        <taxon>Oryza</taxon>
        <taxon>Oryza sativa</taxon>
    </lineage>
</organism>
<reference evidence="3" key="1">
    <citation type="journal article" date="2005" name="Nature">
        <title>The map-based sequence of the rice genome.</title>
        <authorList>
            <consortium name="International rice genome sequencing project (IRGSP)"/>
            <person name="Matsumoto T."/>
            <person name="Wu J."/>
            <person name="Kanamori H."/>
            <person name="Katayose Y."/>
            <person name="Fujisawa M."/>
            <person name="Namiki N."/>
            <person name="Mizuno H."/>
            <person name="Yamamoto K."/>
            <person name="Antonio B.A."/>
            <person name="Baba T."/>
            <person name="Sakata K."/>
            <person name="Nagamura Y."/>
            <person name="Aoki H."/>
            <person name="Arikawa K."/>
            <person name="Arita K."/>
            <person name="Bito T."/>
            <person name="Chiden Y."/>
            <person name="Fujitsuka N."/>
            <person name="Fukunaka R."/>
            <person name="Hamada M."/>
            <person name="Harada C."/>
            <person name="Hayashi A."/>
            <person name="Hijishita S."/>
            <person name="Honda M."/>
            <person name="Hosokawa S."/>
            <person name="Ichikawa Y."/>
            <person name="Idonuma A."/>
            <person name="Iijima M."/>
            <person name="Ikeda M."/>
            <person name="Ikeno M."/>
            <person name="Ito K."/>
            <person name="Ito S."/>
            <person name="Ito T."/>
            <person name="Ito Y."/>
            <person name="Ito Y."/>
            <person name="Iwabuchi A."/>
            <person name="Kamiya K."/>
            <person name="Karasawa W."/>
            <person name="Kurita K."/>
            <person name="Katagiri S."/>
            <person name="Kikuta A."/>
            <person name="Kobayashi H."/>
            <person name="Kobayashi N."/>
            <person name="Machita K."/>
            <person name="Maehara T."/>
            <person name="Masukawa M."/>
            <person name="Mizubayashi T."/>
            <person name="Mukai Y."/>
            <person name="Nagasaki H."/>
            <person name="Nagata Y."/>
            <person name="Naito S."/>
            <person name="Nakashima M."/>
            <person name="Nakama Y."/>
            <person name="Nakamichi Y."/>
            <person name="Nakamura M."/>
            <person name="Meguro A."/>
            <person name="Negishi M."/>
            <person name="Ohta I."/>
            <person name="Ohta T."/>
            <person name="Okamoto M."/>
            <person name="Ono N."/>
            <person name="Saji S."/>
            <person name="Sakaguchi M."/>
            <person name="Sakai K."/>
            <person name="Shibata M."/>
            <person name="Shimokawa T."/>
            <person name="Song J."/>
            <person name="Takazaki Y."/>
            <person name="Terasawa K."/>
            <person name="Tsugane M."/>
            <person name="Tsuji K."/>
            <person name="Ueda S."/>
            <person name="Waki K."/>
            <person name="Yamagata H."/>
            <person name="Yamamoto M."/>
            <person name="Yamamoto S."/>
            <person name="Yamane H."/>
            <person name="Yoshiki S."/>
            <person name="Yoshihara R."/>
            <person name="Yukawa K."/>
            <person name="Zhong H."/>
            <person name="Yano M."/>
            <person name="Yuan Q."/>
            <person name="Ouyang S."/>
            <person name="Liu J."/>
            <person name="Jones K.M."/>
            <person name="Gansberger K."/>
            <person name="Moffat K."/>
            <person name="Hill J."/>
            <person name="Bera J."/>
            <person name="Fadrosh D."/>
            <person name="Jin S."/>
            <person name="Johri S."/>
            <person name="Kim M."/>
            <person name="Overton L."/>
            <person name="Reardon M."/>
            <person name="Tsitrin T."/>
            <person name="Vuong H."/>
            <person name="Weaver B."/>
            <person name="Ciecko A."/>
            <person name="Tallon L."/>
            <person name="Jackson J."/>
            <person name="Pai G."/>
            <person name="Aken S.V."/>
            <person name="Utterback T."/>
            <person name="Reidmuller S."/>
            <person name="Feldblyum T."/>
            <person name="Hsiao J."/>
            <person name="Zismann V."/>
            <person name="Iobst S."/>
            <person name="de Vazeille A.R."/>
            <person name="Buell C.R."/>
            <person name="Ying K."/>
            <person name="Li Y."/>
            <person name="Lu T."/>
            <person name="Huang Y."/>
            <person name="Zhao Q."/>
            <person name="Feng Q."/>
            <person name="Zhang L."/>
            <person name="Zhu J."/>
            <person name="Weng Q."/>
            <person name="Mu J."/>
            <person name="Lu Y."/>
            <person name="Fan D."/>
            <person name="Liu Y."/>
            <person name="Guan J."/>
            <person name="Zhang Y."/>
            <person name="Yu S."/>
            <person name="Liu X."/>
            <person name="Zhang Y."/>
            <person name="Hong G."/>
            <person name="Han B."/>
            <person name="Choisne N."/>
            <person name="Demange N."/>
            <person name="Orjeda G."/>
            <person name="Samain S."/>
            <person name="Cattolico L."/>
            <person name="Pelletier E."/>
            <person name="Couloux A."/>
            <person name="Segurens B."/>
            <person name="Wincker P."/>
            <person name="D'Hont A."/>
            <person name="Scarpelli C."/>
            <person name="Weissenbach J."/>
            <person name="Salanoubat M."/>
            <person name="Quetier F."/>
            <person name="Yu Y."/>
            <person name="Kim H.R."/>
            <person name="Rambo T."/>
            <person name="Currie J."/>
            <person name="Collura K."/>
            <person name="Luo M."/>
            <person name="Yang T."/>
            <person name="Ammiraju J.S.S."/>
            <person name="Engler F."/>
            <person name="Soderlund C."/>
            <person name="Wing R.A."/>
            <person name="Palmer L.E."/>
            <person name="de la Bastide M."/>
            <person name="Spiegel L."/>
            <person name="Nascimento L."/>
            <person name="Zutavern T."/>
            <person name="O'Shaughnessy A."/>
            <person name="Dike S."/>
            <person name="Dedhia N."/>
            <person name="Preston R."/>
            <person name="Balija V."/>
            <person name="McCombie W.R."/>
            <person name="Chow T."/>
            <person name="Chen H."/>
            <person name="Chung M."/>
            <person name="Chen C."/>
            <person name="Shaw J."/>
            <person name="Wu H."/>
            <person name="Hsiao K."/>
            <person name="Chao Y."/>
            <person name="Chu M."/>
            <person name="Cheng C."/>
            <person name="Hour A."/>
            <person name="Lee P."/>
            <person name="Lin S."/>
            <person name="Lin Y."/>
            <person name="Liou J."/>
            <person name="Liu S."/>
            <person name="Hsing Y."/>
            <person name="Raghuvanshi S."/>
            <person name="Mohanty A."/>
            <person name="Bharti A.K."/>
            <person name="Gaur A."/>
            <person name="Gupta V."/>
            <person name="Kumar D."/>
            <person name="Ravi V."/>
            <person name="Vij S."/>
            <person name="Kapur A."/>
            <person name="Khurana P."/>
            <person name="Khurana P."/>
            <person name="Khurana J.P."/>
            <person name="Tyagi A.K."/>
            <person name="Gaikwad K."/>
            <person name="Singh A."/>
            <person name="Dalal V."/>
            <person name="Srivastava S."/>
            <person name="Dixit A."/>
            <person name="Pal A.K."/>
            <person name="Ghazi I.A."/>
            <person name="Yadav M."/>
            <person name="Pandit A."/>
            <person name="Bhargava A."/>
            <person name="Sureshbabu K."/>
            <person name="Batra K."/>
            <person name="Sharma T.R."/>
            <person name="Mohapatra T."/>
            <person name="Singh N.K."/>
            <person name="Messing J."/>
            <person name="Nelson A.B."/>
            <person name="Fuks G."/>
            <person name="Kavchok S."/>
            <person name="Keizer G."/>
            <person name="Linton E."/>
            <person name="Llaca V."/>
            <person name="Song R."/>
            <person name="Tanyolac B."/>
            <person name="Young S."/>
            <person name="Ho-Il K."/>
            <person name="Hahn J.H."/>
            <person name="Sangsakoo G."/>
            <person name="Vanavichit A."/>
            <person name="de Mattos Luiz.A.T."/>
            <person name="Zimmer P.D."/>
            <person name="Malone G."/>
            <person name="Dellagostin O."/>
            <person name="de Oliveira A.C."/>
            <person name="Bevan M."/>
            <person name="Bancroft I."/>
            <person name="Minx P."/>
            <person name="Cordum H."/>
            <person name="Wilson R."/>
            <person name="Cheng Z."/>
            <person name="Jin W."/>
            <person name="Jiang J."/>
            <person name="Leong S.A."/>
            <person name="Iwama H."/>
            <person name="Gojobori T."/>
            <person name="Itoh T."/>
            <person name="Niimura Y."/>
            <person name="Fujii Y."/>
            <person name="Habara T."/>
            <person name="Sakai H."/>
            <person name="Sato Y."/>
            <person name="Wilson G."/>
            <person name="Kumar K."/>
            <person name="McCouch S."/>
            <person name="Juretic N."/>
            <person name="Hoen D."/>
            <person name="Wright S."/>
            <person name="Bruskiewich R."/>
            <person name="Bureau T."/>
            <person name="Miyao A."/>
            <person name="Hirochika H."/>
            <person name="Nishikawa T."/>
            <person name="Kadowaki K."/>
            <person name="Sugiura M."/>
            <person name="Burr B."/>
            <person name="Sasaki T."/>
        </authorList>
    </citation>
    <scope>NUCLEOTIDE SEQUENCE [LARGE SCALE GENOMIC DNA]</scope>
    <source>
        <strain evidence="3">cv. Nipponbare</strain>
    </source>
</reference>
<protein>
    <recommendedName>
        <fullName evidence="1">hAT-like transposase RNase-H fold domain-containing protein</fullName>
    </recommendedName>
</protein>
<reference evidence="3" key="2">
    <citation type="journal article" date="2008" name="Nucleic Acids Res.">
        <title>The rice annotation project database (RAP-DB): 2008 update.</title>
        <authorList>
            <consortium name="The rice annotation project (RAP)"/>
        </authorList>
    </citation>
    <scope>GENOME REANNOTATION</scope>
    <source>
        <strain evidence="3">cv. Nipponbare</strain>
    </source>
</reference>
<proteinExistence type="predicted"/>
<gene>
    <name evidence="2" type="primary">OJ1785_A05.1</name>
</gene>
<evidence type="ECO:0000259" key="1">
    <source>
        <dbReference type="Pfam" id="PF14372"/>
    </source>
</evidence>
<dbReference type="PANTHER" id="PTHR23272">
    <property type="entry name" value="BED FINGER-RELATED"/>
    <property type="match status" value="1"/>
</dbReference>
<dbReference type="PANTHER" id="PTHR23272:SF187">
    <property type="entry name" value="AC9 TRANSPOSASE-RELATED"/>
    <property type="match status" value="1"/>
</dbReference>
<dbReference type="AlphaFoldDB" id="Q10HP4"/>
<dbReference type="InterPro" id="IPR012337">
    <property type="entry name" value="RNaseH-like_sf"/>
</dbReference>
<dbReference type="GO" id="GO:0003677">
    <property type="term" value="F:DNA binding"/>
    <property type="evidence" value="ECO:0007669"/>
    <property type="project" value="InterPro"/>
</dbReference>
<dbReference type="Proteomes" id="UP000000763">
    <property type="component" value="Chromosome 3"/>
</dbReference>
<dbReference type="InterPro" id="IPR025525">
    <property type="entry name" value="hAT-like_transposase_RNase-H"/>
</dbReference>
<dbReference type="SUPFAM" id="SSF53098">
    <property type="entry name" value="Ribonuclease H-like"/>
    <property type="match status" value="1"/>
</dbReference>
<dbReference type="Pfam" id="PF14372">
    <property type="entry name" value="hAT-like_RNase-H"/>
    <property type="match status" value="1"/>
</dbReference>
<sequence length="156" mass="17860">MWFQDSSNSKWIRVPVQHRLKHTGTSYPTANLFYHNFREIKALITPWMTSDDVAIKTMATSMNKKVEKYWKRSNLTLVVAYFLEPRFKTKAVEYNMLRCMILIRGLDEVAETLVANLTLDEIDDMKSNRVVIVGDIGLGVLCLEGGGRPQTHVALP</sequence>
<evidence type="ECO:0000313" key="3">
    <source>
        <dbReference type="Proteomes" id="UP000000763"/>
    </source>
</evidence>
<name>Q10HP4_ORYSJ</name>